<dbReference type="CDD" id="cd06130">
    <property type="entry name" value="DNA_pol_III_epsilon_like"/>
    <property type="match status" value="1"/>
</dbReference>
<dbReference type="EMBL" id="CP036273">
    <property type="protein sequence ID" value="QDU18217.1"/>
    <property type="molecule type" value="Genomic_DNA"/>
</dbReference>
<dbReference type="AlphaFoldDB" id="A0A517XL26"/>
<dbReference type="KEGG" id="uli:ETAA1_01000"/>
<evidence type="ECO:0000313" key="4">
    <source>
        <dbReference type="EMBL" id="QDU18217.1"/>
    </source>
</evidence>
<dbReference type="InterPro" id="IPR013520">
    <property type="entry name" value="Ribonucl_H"/>
</dbReference>
<dbReference type="GO" id="GO:0003887">
    <property type="term" value="F:DNA-directed DNA polymerase activity"/>
    <property type="evidence" value="ECO:0007669"/>
    <property type="project" value="UniProtKB-EC"/>
</dbReference>
<dbReference type="EC" id="2.7.7.7" evidence="4"/>
<organism evidence="4 5">
    <name type="scientific">Urbifossiella limnaea</name>
    <dbReference type="NCBI Taxonomy" id="2528023"/>
    <lineage>
        <taxon>Bacteria</taxon>
        <taxon>Pseudomonadati</taxon>
        <taxon>Planctomycetota</taxon>
        <taxon>Planctomycetia</taxon>
        <taxon>Gemmatales</taxon>
        <taxon>Gemmataceae</taxon>
        <taxon>Urbifossiella</taxon>
    </lineage>
</organism>
<dbReference type="PANTHER" id="PTHR30231:SF42">
    <property type="entry name" value="EXONUCLEASE"/>
    <property type="match status" value="1"/>
</dbReference>
<gene>
    <name evidence="4" type="primary">polC</name>
    <name evidence="4" type="ORF">ETAA1_01000</name>
</gene>
<feature type="domain" description="Exonuclease" evidence="3">
    <location>
        <begin position="10"/>
        <end position="172"/>
    </location>
</feature>
<keyword evidence="5" id="KW-1185">Reference proteome</keyword>
<dbReference type="FunFam" id="3.30.420.10:FF:000045">
    <property type="entry name" value="3'-5' exonuclease DinG"/>
    <property type="match status" value="1"/>
</dbReference>
<protein>
    <submittedName>
        <fullName evidence="4">DNA polymerase III PolC-type</fullName>
        <ecNumber evidence="4">2.7.7.7</ecNumber>
    </submittedName>
</protein>
<accession>A0A517XL26</accession>
<proteinExistence type="predicted"/>
<comment type="subunit">
    <text evidence="2">DNA polymerase III contains a core (composed of alpha, epsilon and theta chains) that associates with a tau subunit. This core dimerizes to form the POLIII' complex. PolIII' associates with the gamma complex (composed of gamma, delta, delta', psi and chi chains) and with the beta chain to form the complete DNA polymerase III complex.</text>
</comment>
<dbReference type="SMART" id="SM00479">
    <property type="entry name" value="EXOIII"/>
    <property type="match status" value="1"/>
</dbReference>
<evidence type="ECO:0000256" key="1">
    <source>
        <dbReference type="ARBA" id="ARBA00025483"/>
    </source>
</evidence>
<dbReference type="GO" id="GO:0003676">
    <property type="term" value="F:nucleic acid binding"/>
    <property type="evidence" value="ECO:0007669"/>
    <property type="project" value="InterPro"/>
</dbReference>
<dbReference type="Pfam" id="PF00929">
    <property type="entry name" value="RNase_T"/>
    <property type="match status" value="1"/>
</dbReference>
<keyword evidence="4" id="KW-0548">Nucleotidyltransferase</keyword>
<keyword evidence="4" id="KW-0808">Transferase</keyword>
<dbReference type="InterPro" id="IPR036397">
    <property type="entry name" value="RNaseH_sf"/>
</dbReference>
<dbReference type="InterPro" id="IPR012337">
    <property type="entry name" value="RNaseH-like_sf"/>
</dbReference>
<dbReference type="GO" id="GO:0008408">
    <property type="term" value="F:3'-5' exonuclease activity"/>
    <property type="evidence" value="ECO:0007669"/>
    <property type="project" value="TreeGrafter"/>
</dbReference>
<dbReference type="OrthoDB" id="9776650at2"/>
<reference evidence="4 5" key="1">
    <citation type="submission" date="2019-02" db="EMBL/GenBank/DDBJ databases">
        <title>Deep-cultivation of Planctomycetes and their phenomic and genomic characterization uncovers novel biology.</title>
        <authorList>
            <person name="Wiegand S."/>
            <person name="Jogler M."/>
            <person name="Boedeker C."/>
            <person name="Pinto D."/>
            <person name="Vollmers J."/>
            <person name="Rivas-Marin E."/>
            <person name="Kohn T."/>
            <person name="Peeters S.H."/>
            <person name="Heuer A."/>
            <person name="Rast P."/>
            <person name="Oberbeckmann S."/>
            <person name="Bunk B."/>
            <person name="Jeske O."/>
            <person name="Meyerdierks A."/>
            <person name="Storesund J.E."/>
            <person name="Kallscheuer N."/>
            <person name="Luecker S."/>
            <person name="Lage O.M."/>
            <person name="Pohl T."/>
            <person name="Merkel B.J."/>
            <person name="Hornburger P."/>
            <person name="Mueller R.-W."/>
            <person name="Bruemmer F."/>
            <person name="Labrenz M."/>
            <person name="Spormann A.M."/>
            <person name="Op den Camp H."/>
            <person name="Overmann J."/>
            <person name="Amann R."/>
            <person name="Jetten M.S.M."/>
            <person name="Mascher T."/>
            <person name="Medema M.H."/>
            <person name="Devos D.P."/>
            <person name="Kaster A.-K."/>
            <person name="Ovreas L."/>
            <person name="Rohde M."/>
            <person name="Galperin M.Y."/>
            <person name="Jogler C."/>
        </authorList>
    </citation>
    <scope>NUCLEOTIDE SEQUENCE [LARGE SCALE GENOMIC DNA]</scope>
    <source>
        <strain evidence="4 5">ETA_A1</strain>
    </source>
</reference>
<dbReference type="SUPFAM" id="SSF53098">
    <property type="entry name" value="Ribonuclease H-like"/>
    <property type="match status" value="1"/>
</dbReference>
<name>A0A517XL26_9BACT</name>
<dbReference type="Proteomes" id="UP000319576">
    <property type="component" value="Chromosome"/>
</dbReference>
<dbReference type="GO" id="GO:0005829">
    <property type="term" value="C:cytosol"/>
    <property type="evidence" value="ECO:0007669"/>
    <property type="project" value="TreeGrafter"/>
</dbReference>
<comment type="function">
    <text evidence="1">DNA polymerase III is a complex, multichain enzyme responsible for most of the replicative synthesis in bacteria. The epsilon subunit contain the editing function and is a proofreading 3'-5' exonuclease.</text>
</comment>
<evidence type="ECO:0000313" key="5">
    <source>
        <dbReference type="Proteomes" id="UP000319576"/>
    </source>
</evidence>
<dbReference type="RefSeq" id="WP_145233345.1">
    <property type="nucleotide sequence ID" value="NZ_CP036273.1"/>
</dbReference>
<evidence type="ECO:0000256" key="2">
    <source>
        <dbReference type="ARBA" id="ARBA00026073"/>
    </source>
</evidence>
<sequence length="181" mass="19185">MPALPDPTAPFVAIDFETADHGPDSACAVGLVRVEGLEVVRREVALIRPPRSYVRFTHIHGLTWEALKDAPPFADVWPTLAPVLDGAAALVAHNASFDRRVLLACCAAAGLPAPAAPFVCTVHVARRTWKLRPNDLPSVCRRLGIGLTHHDAGSDAEACARILIAALANGRSPGPQTPAIF</sequence>
<dbReference type="Gene3D" id="3.30.420.10">
    <property type="entry name" value="Ribonuclease H-like superfamily/Ribonuclease H"/>
    <property type="match status" value="1"/>
</dbReference>
<dbReference type="PANTHER" id="PTHR30231">
    <property type="entry name" value="DNA POLYMERASE III SUBUNIT EPSILON"/>
    <property type="match status" value="1"/>
</dbReference>
<evidence type="ECO:0000259" key="3">
    <source>
        <dbReference type="SMART" id="SM00479"/>
    </source>
</evidence>